<evidence type="ECO:0000313" key="2">
    <source>
        <dbReference type="Proteomes" id="UP001220610"/>
    </source>
</evidence>
<evidence type="ECO:0000313" key="1">
    <source>
        <dbReference type="EMBL" id="WEK36158.1"/>
    </source>
</evidence>
<organism evidence="1 2">
    <name type="scientific">Candidatus Pseudobacter hemicellulosilyticus</name>
    <dbReference type="NCBI Taxonomy" id="3121375"/>
    <lineage>
        <taxon>Bacteria</taxon>
        <taxon>Pseudomonadati</taxon>
        <taxon>Bacteroidota</taxon>
        <taxon>Chitinophagia</taxon>
        <taxon>Chitinophagales</taxon>
        <taxon>Chitinophagaceae</taxon>
        <taxon>Pseudobacter</taxon>
    </lineage>
</organism>
<dbReference type="Proteomes" id="UP001220610">
    <property type="component" value="Chromosome"/>
</dbReference>
<gene>
    <name evidence="1" type="ORF">P0Y53_01475</name>
</gene>
<accession>A0AAJ5WT83</accession>
<dbReference type="EMBL" id="CP119311">
    <property type="protein sequence ID" value="WEK36158.1"/>
    <property type="molecule type" value="Genomic_DNA"/>
</dbReference>
<sequence>MEHNEKNDKISMEMAVDLTGSSSAPVLYRVPVMAEQLDDTAYKLLVNEVSRQIRQIGWDGDKNPVTVDHDNSGTAVKKLLQDLEKLALQEKGGLYTAMLIWEEEASPGFKYEPAFYQKFMDFLDNTGGLSASSLHWDRLPDIRQISQQLQDTLALGQTFMVIRNHYSPSAGSGIKTFTSSEPAYEHAFIKSQHQDPHHILAIQDALTEVIKTVHKMDKAKKKTKRINKRKGRRK</sequence>
<dbReference type="AlphaFoldDB" id="A0AAJ5WT83"/>
<name>A0AAJ5WT83_9BACT</name>
<protein>
    <submittedName>
        <fullName evidence="1">Uncharacterized protein</fullName>
    </submittedName>
</protein>
<proteinExistence type="predicted"/>
<reference evidence="1" key="1">
    <citation type="submission" date="2023-03" db="EMBL/GenBank/DDBJ databases">
        <title>Andean soil-derived lignocellulolytic bacterial consortium as a source of novel taxa and putative plastic-active enzymes.</title>
        <authorList>
            <person name="Diaz-Garcia L."/>
            <person name="Chuvochina M."/>
            <person name="Feuerriegel G."/>
            <person name="Bunk B."/>
            <person name="Sproer C."/>
            <person name="Streit W.R."/>
            <person name="Rodriguez L.M."/>
            <person name="Overmann J."/>
            <person name="Jimenez D.J."/>
        </authorList>
    </citation>
    <scope>NUCLEOTIDE SEQUENCE</scope>
    <source>
        <strain evidence="1">MAG 7</strain>
    </source>
</reference>